<organism evidence="6 7">
    <name type="scientific">Candidatus Uhrbacteria bacterium GW2011_GWF2_41_16</name>
    <dbReference type="NCBI Taxonomy" id="1618997"/>
    <lineage>
        <taxon>Bacteria</taxon>
        <taxon>Candidatus Uhriibacteriota</taxon>
    </lineage>
</organism>
<dbReference type="InterPro" id="IPR002052">
    <property type="entry name" value="DNA_methylase_N6_adenine_CS"/>
</dbReference>
<dbReference type="PROSITE" id="PS00092">
    <property type="entry name" value="N6_MTASE"/>
    <property type="match status" value="1"/>
</dbReference>
<evidence type="ECO:0000256" key="2">
    <source>
        <dbReference type="ARBA" id="ARBA00022603"/>
    </source>
</evidence>
<dbReference type="GO" id="GO:0032259">
    <property type="term" value="P:methylation"/>
    <property type="evidence" value="ECO:0007669"/>
    <property type="project" value="UniProtKB-KW"/>
</dbReference>
<dbReference type="InterPro" id="IPR029063">
    <property type="entry name" value="SAM-dependent_MTases_sf"/>
</dbReference>
<comment type="caution">
    <text evidence="6">The sequence shown here is derived from an EMBL/GenBank/DDBJ whole genome shotgun (WGS) entry which is preliminary data.</text>
</comment>
<evidence type="ECO:0000256" key="3">
    <source>
        <dbReference type="ARBA" id="ARBA00022679"/>
    </source>
</evidence>
<evidence type="ECO:0000313" key="6">
    <source>
        <dbReference type="EMBL" id="KKR96165.1"/>
    </source>
</evidence>
<keyword evidence="3" id="KW-0808">Transferase</keyword>
<keyword evidence="4" id="KW-0949">S-adenosyl-L-methionine</keyword>
<dbReference type="EC" id="2.1.1.72" evidence="1"/>
<dbReference type="GO" id="GO:0009307">
    <property type="term" value="P:DNA restriction-modification system"/>
    <property type="evidence" value="ECO:0007669"/>
    <property type="project" value="InterPro"/>
</dbReference>
<sequence>MKYMGSKRSMLRNGLGELICQEAKYARRIVDLFCGAGSVAWFAAEKTSRPTLAVDLQTFSAILARAVIGRKCPLDSNKLVEKWLNKVKNIRCAAQLWKEAVMLEKSAKKLVLEARALCKELSRIGPIWNAYGGHYFSPRQALTFDYMLKYLPSSEPERSVCITAIMFAASKCAAAPGHTAQPFQPTPRAEIFILEAWKRDPLLICEKALHEICSRHAIVPGKAFVSDAIDFVKNLRSEDLVFVDPPYSGVQYSRFYHVFETIAQGQCNFVIGVGRYPPIEDRPQSHFSNKSQSKLALEKLISSLANIGVTVIFTFPAGECSNGLSGKIVTETAQIWFDVEKKLIKGRFSTLGGNNIDRASRKSSEELLLLMRPKRKH</sequence>
<reference evidence="6 7" key="1">
    <citation type="journal article" date="2015" name="Nature">
        <title>rRNA introns, odd ribosomes, and small enigmatic genomes across a large radiation of phyla.</title>
        <authorList>
            <person name="Brown C.T."/>
            <person name="Hug L.A."/>
            <person name="Thomas B.C."/>
            <person name="Sharon I."/>
            <person name="Castelle C.J."/>
            <person name="Singh A."/>
            <person name="Wilkins M.J."/>
            <person name="Williams K.H."/>
            <person name="Banfield J.F."/>
        </authorList>
    </citation>
    <scope>NUCLEOTIDE SEQUENCE [LARGE SCALE GENOMIC DNA]</scope>
</reference>
<keyword evidence="2 6" id="KW-0489">Methyltransferase</keyword>
<protein>
    <recommendedName>
        <fullName evidence="1">site-specific DNA-methyltransferase (adenine-specific)</fullName>
        <ecNumber evidence="1">2.1.1.72</ecNumber>
    </recommendedName>
</protein>
<dbReference type="Proteomes" id="UP000034746">
    <property type="component" value="Unassembled WGS sequence"/>
</dbReference>
<name>A0A0G0XHA1_9BACT</name>
<evidence type="ECO:0000256" key="5">
    <source>
        <dbReference type="ARBA" id="ARBA00047942"/>
    </source>
</evidence>
<dbReference type="Pfam" id="PF02086">
    <property type="entry name" value="MethyltransfD12"/>
    <property type="match status" value="2"/>
</dbReference>
<dbReference type="GO" id="GO:0009007">
    <property type="term" value="F:site-specific DNA-methyltransferase (adenine-specific) activity"/>
    <property type="evidence" value="ECO:0007669"/>
    <property type="project" value="UniProtKB-EC"/>
</dbReference>
<accession>A0A0G0XHA1</accession>
<evidence type="ECO:0000256" key="4">
    <source>
        <dbReference type="ARBA" id="ARBA00022691"/>
    </source>
</evidence>
<evidence type="ECO:0000256" key="1">
    <source>
        <dbReference type="ARBA" id="ARBA00011900"/>
    </source>
</evidence>
<dbReference type="EMBL" id="LCAU01000035">
    <property type="protein sequence ID" value="KKR96165.1"/>
    <property type="molecule type" value="Genomic_DNA"/>
</dbReference>
<gene>
    <name evidence="6" type="ORF">UU48_C0035G0003</name>
</gene>
<comment type="catalytic activity">
    <reaction evidence="5">
        <text>a 2'-deoxyadenosine in DNA + S-adenosyl-L-methionine = an N(6)-methyl-2'-deoxyadenosine in DNA + S-adenosyl-L-homocysteine + H(+)</text>
        <dbReference type="Rhea" id="RHEA:15197"/>
        <dbReference type="Rhea" id="RHEA-COMP:12418"/>
        <dbReference type="Rhea" id="RHEA-COMP:12419"/>
        <dbReference type="ChEBI" id="CHEBI:15378"/>
        <dbReference type="ChEBI" id="CHEBI:57856"/>
        <dbReference type="ChEBI" id="CHEBI:59789"/>
        <dbReference type="ChEBI" id="CHEBI:90615"/>
        <dbReference type="ChEBI" id="CHEBI:90616"/>
        <dbReference type="EC" id="2.1.1.72"/>
    </reaction>
</comment>
<dbReference type="GO" id="GO:0003676">
    <property type="term" value="F:nucleic acid binding"/>
    <property type="evidence" value="ECO:0007669"/>
    <property type="project" value="InterPro"/>
</dbReference>
<evidence type="ECO:0000313" key="7">
    <source>
        <dbReference type="Proteomes" id="UP000034746"/>
    </source>
</evidence>
<dbReference type="AlphaFoldDB" id="A0A0G0XHA1"/>
<dbReference type="InterPro" id="IPR012327">
    <property type="entry name" value="MeTrfase_D12"/>
</dbReference>
<dbReference type="SUPFAM" id="SSF53335">
    <property type="entry name" value="S-adenosyl-L-methionine-dependent methyltransferases"/>
    <property type="match status" value="1"/>
</dbReference>
<proteinExistence type="predicted"/>